<name>D4S0U3_9FIRM</name>
<dbReference type="AlphaFoldDB" id="D4S0U3"/>
<accession>D4S0U3</accession>
<dbReference type="GeneID" id="98918064"/>
<evidence type="ECO:0000313" key="2">
    <source>
        <dbReference type="Proteomes" id="UP000006238"/>
    </source>
</evidence>
<dbReference type="EMBL" id="ABWN01000030">
    <property type="protein sequence ID" value="EFF68441.1"/>
    <property type="molecule type" value="Genomic_DNA"/>
</dbReference>
<dbReference type="PANTHER" id="PTHR35866">
    <property type="entry name" value="PUTATIVE-RELATED"/>
    <property type="match status" value="1"/>
</dbReference>
<dbReference type="InterPro" id="IPR005358">
    <property type="entry name" value="Puta_zinc/iron-chelating_dom"/>
</dbReference>
<dbReference type="PANTHER" id="PTHR35866:SF1">
    <property type="entry name" value="YKGJ FAMILY CYSTEINE CLUSTER PROTEIN"/>
    <property type="match status" value="1"/>
</dbReference>
<protein>
    <recommendedName>
        <fullName evidence="3">Flagellin N-methylase</fullName>
    </recommendedName>
</protein>
<dbReference type="Proteomes" id="UP000006238">
    <property type="component" value="Unassembled WGS sequence"/>
</dbReference>
<dbReference type="Pfam" id="PF03692">
    <property type="entry name" value="CxxCxxCC"/>
    <property type="match status" value="1"/>
</dbReference>
<dbReference type="RefSeq" id="WP_005603464.1">
    <property type="nucleotide sequence ID" value="NZ_GG663524.1"/>
</dbReference>
<proteinExistence type="predicted"/>
<dbReference type="STRING" id="45851.BHV86_09250"/>
<evidence type="ECO:0008006" key="3">
    <source>
        <dbReference type="Google" id="ProtNLM"/>
    </source>
</evidence>
<evidence type="ECO:0000313" key="1">
    <source>
        <dbReference type="EMBL" id="EFF68441.1"/>
    </source>
</evidence>
<organism evidence="1 2">
    <name type="scientific">Eshraghiella crossota DSM 2876</name>
    <dbReference type="NCBI Taxonomy" id="511680"/>
    <lineage>
        <taxon>Bacteria</taxon>
        <taxon>Bacillati</taxon>
        <taxon>Bacillota</taxon>
        <taxon>Clostridia</taxon>
        <taxon>Lachnospirales</taxon>
        <taxon>Lachnospiraceae</taxon>
        <taxon>Eshraghiella</taxon>
    </lineage>
</organism>
<dbReference type="HOGENOM" id="CLU_1213101_0_0_9"/>
<keyword evidence="2" id="KW-1185">Reference proteome</keyword>
<dbReference type="eggNOG" id="COG0727">
    <property type="taxonomic scope" value="Bacteria"/>
</dbReference>
<sequence length="221" mass="26037">MNRYIDFDKETDGKRYSGKDMARLGCNDCNGCHKCCTGMGKSIVLDPYDIYMLKKCLKRNFDELINSVIELSVTDNLILPNLLLTGEDEHCTLLDDNGRCSIHESRPGFCRMFPLGRIYENGTFSYFLQTKECRNNRTKVKIDKWIGIKDFEKYEKFVNDWHYFLKDMDKIISKDESMKKNAVIVVLKIFYWELPVEKDFYEEFYARLDKINNIINGDDSI</sequence>
<gene>
    <name evidence="1" type="ORF">BUTYVIB_01713</name>
</gene>
<reference evidence="1 2" key="1">
    <citation type="submission" date="2010-02" db="EMBL/GenBank/DDBJ databases">
        <authorList>
            <person name="Weinstock G."/>
            <person name="Sodergren E."/>
            <person name="Clifton S."/>
            <person name="Fulton L."/>
            <person name="Fulton B."/>
            <person name="Courtney L."/>
            <person name="Fronick C."/>
            <person name="Harrison M."/>
            <person name="Strong C."/>
            <person name="Farmer C."/>
            <person name="Delahaunty K."/>
            <person name="Markovic C."/>
            <person name="Hall O."/>
            <person name="Minx P."/>
            <person name="Tomlinson C."/>
            <person name="Mitreva M."/>
            <person name="Nelson J."/>
            <person name="Hou S."/>
            <person name="Wollam A."/>
            <person name="Pepin K.H."/>
            <person name="Johnson M."/>
            <person name="Bhonagiri V."/>
            <person name="Zhang X."/>
            <person name="Suruliraj S."/>
            <person name="Warren W."/>
            <person name="Chinwalla A."/>
            <person name="Mardis E.R."/>
            <person name="Wilson R.K."/>
        </authorList>
    </citation>
    <scope>NUCLEOTIDE SEQUENCE [LARGE SCALE GENOMIC DNA]</scope>
    <source>
        <strain evidence="1 2">DSM 2876</strain>
    </source>
</reference>
<comment type="caution">
    <text evidence="1">The sequence shown here is derived from an EMBL/GenBank/DDBJ whole genome shotgun (WGS) entry which is preliminary data.</text>
</comment>